<comment type="similarity">
    <text evidence="4">Belongs to the RecO family.</text>
</comment>
<evidence type="ECO:0000259" key="5">
    <source>
        <dbReference type="Pfam" id="PF11967"/>
    </source>
</evidence>
<evidence type="ECO:0000256" key="2">
    <source>
        <dbReference type="ARBA" id="ARBA00023172"/>
    </source>
</evidence>
<keyword evidence="7" id="KW-1185">Reference proteome</keyword>
<dbReference type="GO" id="GO:0006302">
    <property type="term" value="P:double-strand break repair"/>
    <property type="evidence" value="ECO:0007669"/>
    <property type="project" value="TreeGrafter"/>
</dbReference>
<dbReference type="GO" id="GO:0043590">
    <property type="term" value="C:bacterial nucleoid"/>
    <property type="evidence" value="ECO:0007669"/>
    <property type="project" value="TreeGrafter"/>
</dbReference>
<dbReference type="Proteomes" id="UP000199513">
    <property type="component" value="Unassembled WGS sequence"/>
</dbReference>
<dbReference type="PANTHER" id="PTHR33991:SF1">
    <property type="entry name" value="DNA REPAIR PROTEIN RECO"/>
    <property type="match status" value="1"/>
</dbReference>
<protein>
    <recommendedName>
        <fullName evidence="4">DNA repair protein RecO</fullName>
    </recommendedName>
    <alternativeName>
        <fullName evidence="4">Recombination protein O</fullName>
    </alternativeName>
</protein>
<keyword evidence="3 4" id="KW-0234">DNA repair</keyword>
<dbReference type="GO" id="GO:0006310">
    <property type="term" value="P:DNA recombination"/>
    <property type="evidence" value="ECO:0007669"/>
    <property type="project" value="UniProtKB-UniRule"/>
</dbReference>
<name>A0A1I2IGM2_9BACT</name>
<dbReference type="InterPro" id="IPR022572">
    <property type="entry name" value="DNA_rep/recomb_RecO_N"/>
</dbReference>
<evidence type="ECO:0000256" key="3">
    <source>
        <dbReference type="ARBA" id="ARBA00023204"/>
    </source>
</evidence>
<dbReference type="RefSeq" id="WP_091548465.1">
    <property type="nucleotide sequence ID" value="NZ_FONY01000031.1"/>
</dbReference>
<feature type="domain" description="DNA replication/recombination mediator RecO N-terminal" evidence="5">
    <location>
        <begin position="1"/>
        <end position="82"/>
    </location>
</feature>
<accession>A0A1I2IGM2</accession>
<dbReference type="HAMAP" id="MF_00201">
    <property type="entry name" value="RecO"/>
    <property type="match status" value="1"/>
</dbReference>
<keyword evidence="1 4" id="KW-0227">DNA damage</keyword>
<evidence type="ECO:0000256" key="1">
    <source>
        <dbReference type="ARBA" id="ARBA00022763"/>
    </source>
</evidence>
<dbReference type="Gene3D" id="2.40.50.140">
    <property type="entry name" value="Nucleic acid-binding proteins"/>
    <property type="match status" value="1"/>
</dbReference>
<dbReference type="InterPro" id="IPR012340">
    <property type="entry name" value="NA-bd_OB-fold"/>
</dbReference>
<evidence type="ECO:0000313" key="7">
    <source>
        <dbReference type="Proteomes" id="UP000199513"/>
    </source>
</evidence>
<dbReference type="PANTHER" id="PTHR33991">
    <property type="entry name" value="DNA REPAIR PROTEIN RECO"/>
    <property type="match status" value="1"/>
</dbReference>
<evidence type="ECO:0000256" key="4">
    <source>
        <dbReference type="HAMAP-Rule" id="MF_00201"/>
    </source>
</evidence>
<sequence length="228" mass="26740">MLYKTRGIVLGFIRYRETSIIVRIYTEAFGLKSYIVNGVRSSKSKNNKIALYQPFTLLDLLVYNKPNTSLNYISEAKIYQPFYSIPFDVRKTTICLFLTEVLTKILKSEEANQAFFDFLLHSILSLENLSAHFENFHLQFLIRASGLLGFFITEPQEIGKQLQYAGYLFDYEHYTFYLYQLIDSDYGTSVPMNHKERGEILDALLKFYQLHFEDFGEIKSLNVLKEIY</sequence>
<dbReference type="STRING" id="1003.SAMN04488541_10317"/>
<proteinExistence type="inferred from homology"/>
<dbReference type="Pfam" id="PF11967">
    <property type="entry name" value="RecO_N"/>
    <property type="match status" value="1"/>
</dbReference>
<dbReference type="EMBL" id="FONY01000031">
    <property type="protein sequence ID" value="SFF39976.1"/>
    <property type="molecule type" value="Genomic_DNA"/>
</dbReference>
<dbReference type="SUPFAM" id="SSF50249">
    <property type="entry name" value="Nucleic acid-binding proteins"/>
    <property type="match status" value="1"/>
</dbReference>
<dbReference type="OrthoDB" id="9789152at2"/>
<organism evidence="6 7">
    <name type="scientific">Thermoflexibacter ruber</name>
    <dbReference type="NCBI Taxonomy" id="1003"/>
    <lineage>
        <taxon>Bacteria</taxon>
        <taxon>Pseudomonadati</taxon>
        <taxon>Bacteroidota</taxon>
        <taxon>Cytophagia</taxon>
        <taxon>Cytophagales</taxon>
        <taxon>Thermoflexibacteraceae</taxon>
        <taxon>Thermoflexibacter</taxon>
    </lineage>
</organism>
<dbReference type="InterPro" id="IPR003717">
    <property type="entry name" value="RecO"/>
</dbReference>
<dbReference type="NCBIfam" id="TIGR00613">
    <property type="entry name" value="reco"/>
    <property type="match status" value="1"/>
</dbReference>
<keyword evidence="2 4" id="KW-0233">DNA recombination</keyword>
<gene>
    <name evidence="4" type="primary">recO</name>
    <name evidence="6" type="ORF">SAMN04488541_10317</name>
</gene>
<evidence type="ECO:0000313" key="6">
    <source>
        <dbReference type="EMBL" id="SFF39976.1"/>
    </source>
</evidence>
<dbReference type="AlphaFoldDB" id="A0A1I2IGM2"/>
<dbReference type="Pfam" id="PF02565">
    <property type="entry name" value="RecO_C"/>
    <property type="match status" value="1"/>
</dbReference>
<comment type="function">
    <text evidence="4">Involved in DNA repair and RecF pathway recombination.</text>
</comment>
<reference evidence="6 7" key="1">
    <citation type="submission" date="2016-10" db="EMBL/GenBank/DDBJ databases">
        <authorList>
            <person name="de Groot N.N."/>
        </authorList>
    </citation>
    <scope>NUCLEOTIDE SEQUENCE [LARGE SCALE GENOMIC DNA]</scope>
    <source>
        <strain>GEY</strain>
        <strain evidence="7">DSM 9560</strain>
    </source>
</reference>